<dbReference type="GO" id="GO:0042555">
    <property type="term" value="C:MCM complex"/>
    <property type="evidence" value="ECO:0007669"/>
    <property type="project" value="TreeGrafter"/>
</dbReference>
<dbReference type="SUPFAM" id="SSF50249">
    <property type="entry name" value="Nucleic acid-binding proteins"/>
    <property type="match status" value="1"/>
</dbReference>
<comment type="similarity">
    <text evidence="4">Belongs to the MCM family.</text>
</comment>
<evidence type="ECO:0000256" key="6">
    <source>
        <dbReference type="ARBA" id="ARBA00022679"/>
    </source>
</evidence>
<evidence type="ECO:0000256" key="19">
    <source>
        <dbReference type="ARBA" id="ARBA00048160"/>
    </source>
</evidence>
<name>A0A7J6MWP8_PEROL</name>
<comment type="caution">
    <text evidence="21">The sequence shown here is derived from an EMBL/GenBank/DDBJ whole genome shotgun (WGS) entry which is preliminary data.</text>
</comment>
<dbReference type="Pfam" id="PF14551">
    <property type="entry name" value="MCM_N"/>
    <property type="match status" value="1"/>
</dbReference>
<dbReference type="InterPro" id="IPR027417">
    <property type="entry name" value="P-loop_NTPase"/>
</dbReference>
<dbReference type="PROSITE" id="PS50051">
    <property type="entry name" value="MCM_2"/>
    <property type="match status" value="1"/>
</dbReference>
<keyword evidence="6" id="KW-0808">Transferase</keyword>
<dbReference type="PROSITE" id="PS51748">
    <property type="entry name" value="HEXOKINASE_2"/>
    <property type="match status" value="1"/>
</dbReference>
<dbReference type="InterPro" id="IPR027925">
    <property type="entry name" value="MCM_N"/>
</dbReference>
<dbReference type="InterPro" id="IPR022672">
    <property type="entry name" value="Hexokinase_N"/>
</dbReference>
<keyword evidence="16" id="KW-0131">Cell cycle</keyword>
<dbReference type="Gene3D" id="2.40.50.140">
    <property type="entry name" value="Nucleic acid-binding proteins"/>
    <property type="match status" value="1"/>
</dbReference>
<keyword evidence="15" id="KW-0539">Nucleus</keyword>
<dbReference type="FunFam" id="2.20.28.10:FF:000003">
    <property type="entry name" value="DNA helicase"/>
    <property type="match status" value="1"/>
</dbReference>
<dbReference type="Pfam" id="PF17855">
    <property type="entry name" value="MCM_lid"/>
    <property type="match status" value="1"/>
</dbReference>
<dbReference type="FunFam" id="3.40.50.300:FF:000826">
    <property type="entry name" value="Replicative DNA helicase Mcm"/>
    <property type="match status" value="1"/>
</dbReference>
<dbReference type="Gene3D" id="1.20.58.870">
    <property type="match status" value="1"/>
</dbReference>
<dbReference type="InterPro" id="IPR043129">
    <property type="entry name" value="ATPase_NBD"/>
</dbReference>
<evidence type="ECO:0000256" key="14">
    <source>
        <dbReference type="ARBA" id="ARBA00023152"/>
    </source>
</evidence>
<evidence type="ECO:0000256" key="5">
    <source>
        <dbReference type="ARBA" id="ARBA00009225"/>
    </source>
</evidence>
<dbReference type="PRINTS" id="PR00475">
    <property type="entry name" value="HEXOKINASE"/>
</dbReference>
<dbReference type="GO" id="GO:0005634">
    <property type="term" value="C:nucleus"/>
    <property type="evidence" value="ECO:0007669"/>
    <property type="project" value="UniProtKB-SubCell"/>
</dbReference>
<evidence type="ECO:0000256" key="11">
    <source>
        <dbReference type="ARBA" id="ARBA00022806"/>
    </source>
</evidence>
<dbReference type="GO" id="GO:0016787">
    <property type="term" value="F:hydrolase activity"/>
    <property type="evidence" value="ECO:0007669"/>
    <property type="project" value="UniProtKB-KW"/>
</dbReference>
<keyword evidence="13" id="KW-0238">DNA-binding</keyword>
<evidence type="ECO:0000256" key="2">
    <source>
        <dbReference type="ARBA" id="ARBA00004888"/>
    </source>
</evidence>
<evidence type="ECO:0000256" key="13">
    <source>
        <dbReference type="ARBA" id="ARBA00023125"/>
    </source>
</evidence>
<dbReference type="InterPro" id="IPR033762">
    <property type="entry name" value="MCM_OB"/>
</dbReference>
<dbReference type="GO" id="GO:0003697">
    <property type="term" value="F:single-stranded DNA binding"/>
    <property type="evidence" value="ECO:0007669"/>
    <property type="project" value="TreeGrafter"/>
</dbReference>
<dbReference type="SUPFAM" id="SSF53067">
    <property type="entry name" value="Actin-like ATPase domain"/>
    <property type="match status" value="2"/>
</dbReference>
<dbReference type="GO" id="GO:1902969">
    <property type="term" value="P:mitotic DNA replication"/>
    <property type="evidence" value="ECO:0007669"/>
    <property type="project" value="TreeGrafter"/>
</dbReference>
<dbReference type="InterPro" id="IPR018525">
    <property type="entry name" value="MCM_CS"/>
</dbReference>
<organism evidence="21 22">
    <name type="scientific">Perkinsus olseni</name>
    <name type="common">Perkinsus atlanticus</name>
    <dbReference type="NCBI Taxonomy" id="32597"/>
    <lineage>
        <taxon>Eukaryota</taxon>
        <taxon>Sar</taxon>
        <taxon>Alveolata</taxon>
        <taxon>Perkinsozoa</taxon>
        <taxon>Perkinsea</taxon>
        <taxon>Perkinsida</taxon>
        <taxon>Perkinsidae</taxon>
        <taxon>Perkinsus</taxon>
    </lineage>
</organism>
<keyword evidence="7" id="KW-0235">DNA replication</keyword>
<dbReference type="EMBL" id="JABANN010000006">
    <property type="protein sequence ID" value="KAF4676049.1"/>
    <property type="molecule type" value="Genomic_DNA"/>
</dbReference>
<sequence length="1264" mass="140881">MTDSNSAVSQRLDEVLDKFDVPAPTLVEMKDDFLREMRAGWEAGEGLGAPSDVSSIKMLNTHIDVLPRGYEKGVYYALDLGGTYLRVLRVVLGHGEKPEVAEHRKPIPKGVMSSTSDDLFDFIAVTAKEMTDKFEDEGVIPAGFTFSFPMSQETITRGTLVEWTKGFSTAGVVGEDPAALLTKAMEKRGVPIYVAALCNDTVGTLMTCAYQFEGCGTCKIGMIIGTGTNAAYSDPTLGNLVVNTEWGGYNFRKVQKVLNEYDRAVDEASPNPGKQLYEKTISGMYLGELTRLACLDVLKDYSPGKQLPDFLTEGPLDSKFVCAALEEDGFECDDEVVRIVFRTIGDAVVERSANLCAAGLAAVAEKCGIGRENKRHMREVCVDHGMPRCLTIGVDGSLYLKGYHYPERLAMAFSKIFPSMADIDQALGATIERYFVEFLMKFKNNEDDAEPSYVTQVRRMRAEEMHTLFIDYTHFEKFSQMEGDNLDFDPLDLRNVIAKHYLKLEPNLVNALQTFIVSISAEIAQWALQTNRFSVSFYNVEQRHSLRDLRMGNLGQLVTITGTVTRTSVVQPELLIGTFECSECTREISNVHQNFRFTEPIMCPNPRCRNKQGFILKPHQSTFTDWQKIRVQEHANRIPAGSMPRSVDVIVRGDICERVKPGDKIQAVGSMICVPDVPAMMKPGEMATTVKREQTKRFATEMSAGNEGISGLKQLGVRELTHKISFLATYVESDSQWKGGDSATPDVMMRGEGGEYPEIQQAMTVLGMTIDVAVLFAGQAEHRDRLKEISEHADPFSRLAKAIAPGVCGQEDVKKGILLQLIGGVPKVTRKEGMKLRGDINVCIVGDPSTAKSQFLKWVSDFLPRAVYASGKASTAAGLTAGVARDPESNDVIIEPGALMLSDNGVCCIDEFDKMDAKDQVAIHEGMEQQTISISKAGIQATMNARASILAAANPKWGRYNLAAGLQQNVDISQPLMSRFDLFYVLIDAPDKEDDRQIAQHLLKTHVRGSRGSDENADVTSTDLRLYINEARKIQPRITERARVLIVKYYVKLREAEKGMFKRAYRVTVRQLESLVRLSEAVARVFWSKEVKGTHVELAYQLVRGSIRKIDQTDVEIGGEEEAEDEELADQDGDVDMQEAAPRPRARRERISFAEYEQIARSLAWYLDHREQLGQTTTEEELSNWYLEQLESQLHSEEEMDRFTAIVTMVIKRLVDVDKILCVIRESPDKDKPEQRTLTKHPNFVVGEHVSQMLATDSAPAEVV</sequence>
<comment type="similarity">
    <text evidence="5">Belongs to the hexokinase family.</text>
</comment>
<dbReference type="Gene3D" id="3.40.367.20">
    <property type="match status" value="1"/>
</dbReference>
<dbReference type="InterPro" id="IPR041024">
    <property type="entry name" value="Mcm6_C"/>
</dbReference>
<dbReference type="PROSITE" id="PS00847">
    <property type="entry name" value="MCM_1"/>
    <property type="match status" value="1"/>
</dbReference>
<dbReference type="InterPro" id="IPR001312">
    <property type="entry name" value="Hexokinase"/>
</dbReference>
<keyword evidence="8" id="KW-0547">Nucleotide-binding</keyword>
<dbReference type="Gene3D" id="3.30.1640.10">
    <property type="entry name" value="mini-chromosome maintenance (MCM) complex, chain A, domain 1"/>
    <property type="match status" value="1"/>
</dbReference>
<evidence type="ECO:0000256" key="1">
    <source>
        <dbReference type="ARBA" id="ARBA00004123"/>
    </source>
</evidence>
<evidence type="ECO:0000256" key="7">
    <source>
        <dbReference type="ARBA" id="ARBA00022705"/>
    </source>
</evidence>
<dbReference type="Pfam" id="PF00349">
    <property type="entry name" value="Hexokinase_1"/>
    <property type="match status" value="1"/>
</dbReference>
<feature type="domain" description="MCM C-terminal AAA(+) ATPase" evidence="20">
    <location>
        <begin position="795"/>
        <end position="1002"/>
    </location>
</feature>
<keyword evidence="11 21" id="KW-0347">Helicase</keyword>
<comment type="catalytic activity">
    <reaction evidence="18">
        <text>D-fructose + ATP = D-fructose 6-phosphate + ADP + H(+)</text>
        <dbReference type="Rhea" id="RHEA:16125"/>
        <dbReference type="ChEBI" id="CHEBI:15378"/>
        <dbReference type="ChEBI" id="CHEBI:30616"/>
        <dbReference type="ChEBI" id="CHEBI:37721"/>
        <dbReference type="ChEBI" id="CHEBI:61527"/>
        <dbReference type="ChEBI" id="CHEBI:456216"/>
        <dbReference type="EC" id="2.7.1.1"/>
    </reaction>
    <physiologicalReaction direction="left-to-right" evidence="18">
        <dbReference type="Rhea" id="RHEA:16126"/>
    </physiologicalReaction>
</comment>
<proteinExistence type="inferred from homology"/>
<dbReference type="Pfam" id="PF17207">
    <property type="entry name" value="MCM_OB"/>
    <property type="match status" value="1"/>
</dbReference>
<dbReference type="GO" id="GO:0005524">
    <property type="term" value="F:ATP binding"/>
    <property type="evidence" value="ECO:0007669"/>
    <property type="project" value="UniProtKB-KW"/>
</dbReference>
<dbReference type="Gene3D" id="3.40.50.300">
    <property type="entry name" value="P-loop containing nucleotide triphosphate hydrolases"/>
    <property type="match status" value="1"/>
</dbReference>
<dbReference type="PANTHER" id="PTHR11630:SF43">
    <property type="entry name" value="DNA REPLICATION LICENSING FACTOR MCM6"/>
    <property type="match status" value="1"/>
</dbReference>
<dbReference type="InterPro" id="IPR001208">
    <property type="entry name" value="MCM_dom"/>
</dbReference>
<dbReference type="InterPro" id="IPR012340">
    <property type="entry name" value="NA-bd_OB-fold"/>
</dbReference>
<accession>A0A7J6MWP8</accession>
<evidence type="ECO:0000256" key="17">
    <source>
        <dbReference type="ARBA" id="ARBA00044613"/>
    </source>
</evidence>
<dbReference type="Gene3D" id="2.20.28.10">
    <property type="match status" value="1"/>
</dbReference>
<evidence type="ECO:0000256" key="4">
    <source>
        <dbReference type="ARBA" id="ARBA00008010"/>
    </source>
</evidence>
<dbReference type="UniPathway" id="UPA00109">
    <property type="reaction ID" value="UER00180"/>
</dbReference>
<comment type="catalytic activity">
    <reaction evidence="19">
        <text>D-glucose + ATP = D-glucose 6-phosphate + ADP + H(+)</text>
        <dbReference type="Rhea" id="RHEA:17825"/>
        <dbReference type="ChEBI" id="CHEBI:4167"/>
        <dbReference type="ChEBI" id="CHEBI:15378"/>
        <dbReference type="ChEBI" id="CHEBI:30616"/>
        <dbReference type="ChEBI" id="CHEBI:61548"/>
        <dbReference type="ChEBI" id="CHEBI:456216"/>
        <dbReference type="EC" id="2.7.1.1"/>
    </reaction>
    <physiologicalReaction direction="left-to-right" evidence="19">
        <dbReference type="Rhea" id="RHEA:17826"/>
    </physiologicalReaction>
</comment>
<dbReference type="Gene3D" id="3.30.420.40">
    <property type="match status" value="1"/>
</dbReference>
<dbReference type="GO" id="GO:1990518">
    <property type="term" value="F:single-stranded 3'-5' DNA helicase activity"/>
    <property type="evidence" value="ECO:0007669"/>
    <property type="project" value="TreeGrafter"/>
</dbReference>
<comment type="pathway">
    <text evidence="2">Carbohydrate degradation; glycolysis; D-glyceraldehyde 3-phosphate and glycerone phosphate from D-glucose: step 1/4.</text>
</comment>
<keyword evidence="14" id="KW-0324">Glycolysis</keyword>
<comment type="subcellular location">
    <subcellularLocation>
        <location evidence="1">Nucleus</location>
    </subcellularLocation>
</comment>
<dbReference type="GO" id="GO:0005536">
    <property type="term" value="F:D-glucose binding"/>
    <property type="evidence" value="ECO:0007669"/>
    <property type="project" value="InterPro"/>
</dbReference>
<evidence type="ECO:0000256" key="9">
    <source>
        <dbReference type="ARBA" id="ARBA00022777"/>
    </source>
</evidence>
<dbReference type="Pfam" id="PF00493">
    <property type="entry name" value="MCM"/>
    <property type="match status" value="1"/>
</dbReference>
<dbReference type="SUPFAM" id="SSF52540">
    <property type="entry name" value="P-loop containing nucleoside triphosphate hydrolases"/>
    <property type="match status" value="1"/>
</dbReference>
<evidence type="ECO:0000259" key="20">
    <source>
        <dbReference type="PROSITE" id="PS50051"/>
    </source>
</evidence>
<evidence type="ECO:0000256" key="8">
    <source>
        <dbReference type="ARBA" id="ARBA00022741"/>
    </source>
</evidence>
<gene>
    <name evidence="21" type="primary">MCM6</name>
    <name evidence="21" type="ORF">FOL46_007927</name>
</gene>
<dbReference type="Pfam" id="PF03727">
    <property type="entry name" value="Hexokinase_2"/>
    <property type="match status" value="1"/>
</dbReference>
<protein>
    <submittedName>
        <fullName evidence="21">MCM DNA helicase complex subunit mcm6</fullName>
    </submittedName>
</protein>
<evidence type="ECO:0000313" key="21">
    <source>
        <dbReference type="EMBL" id="KAF4676049.1"/>
    </source>
</evidence>
<dbReference type="InterPro" id="IPR031327">
    <property type="entry name" value="MCM"/>
</dbReference>
<dbReference type="GO" id="GO:0000727">
    <property type="term" value="P:double-strand break repair via break-induced replication"/>
    <property type="evidence" value="ECO:0007669"/>
    <property type="project" value="TreeGrafter"/>
</dbReference>
<keyword evidence="10" id="KW-0378">Hydrolase</keyword>
<evidence type="ECO:0000256" key="16">
    <source>
        <dbReference type="ARBA" id="ARBA00023306"/>
    </source>
</evidence>
<evidence type="ECO:0000256" key="18">
    <source>
        <dbReference type="ARBA" id="ARBA00047905"/>
    </source>
</evidence>
<dbReference type="AlphaFoldDB" id="A0A7J6MWP8"/>
<keyword evidence="9" id="KW-0418">Kinase</keyword>
<comment type="catalytic activity">
    <reaction evidence="17">
        <text>a D-hexose + ATP = a D-hexose 6-phosphate + ADP + H(+)</text>
        <dbReference type="Rhea" id="RHEA:22740"/>
        <dbReference type="ChEBI" id="CHEBI:4194"/>
        <dbReference type="ChEBI" id="CHEBI:15378"/>
        <dbReference type="ChEBI" id="CHEBI:30616"/>
        <dbReference type="ChEBI" id="CHEBI:229467"/>
        <dbReference type="ChEBI" id="CHEBI:456216"/>
        <dbReference type="EC" id="2.7.1.1"/>
    </reaction>
    <physiologicalReaction direction="left-to-right" evidence="17">
        <dbReference type="Rhea" id="RHEA:22741"/>
    </physiologicalReaction>
</comment>
<dbReference type="GO" id="GO:0006096">
    <property type="term" value="P:glycolytic process"/>
    <property type="evidence" value="ECO:0007669"/>
    <property type="project" value="UniProtKB-UniPathway"/>
</dbReference>
<dbReference type="GO" id="GO:0001678">
    <property type="term" value="P:intracellular glucose homeostasis"/>
    <property type="evidence" value="ECO:0007669"/>
    <property type="project" value="InterPro"/>
</dbReference>
<dbReference type="GO" id="GO:0004396">
    <property type="term" value="F:hexokinase activity"/>
    <property type="evidence" value="ECO:0007669"/>
    <property type="project" value="UniProtKB-EC"/>
</dbReference>
<evidence type="ECO:0000256" key="3">
    <source>
        <dbReference type="ARBA" id="ARBA00005028"/>
    </source>
</evidence>
<dbReference type="GO" id="GO:0006006">
    <property type="term" value="P:glucose metabolic process"/>
    <property type="evidence" value="ECO:0007669"/>
    <property type="project" value="UniProtKB-ARBA"/>
</dbReference>
<keyword evidence="12" id="KW-0067">ATP-binding</keyword>
<reference evidence="21 22" key="1">
    <citation type="submission" date="2020-04" db="EMBL/GenBank/DDBJ databases">
        <title>Perkinsus olseni comparative genomics.</title>
        <authorList>
            <person name="Bogema D.R."/>
        </authorList>
    </citation>
    <scope>NUCLEOTIDE SEQUENCE [LARGE SCALE GENOMIC DNA]</scope>
    <source>
        <strain evidence="21">ATCC PRA-31</strain>
    </source>
</reference>
<evidence type="ECO:0000256" key="10">
    <source>
        <dbReference type="ARBA" id="ARBA00022801"/>
    </source>
</evidence>
<evidence type="ECO:0000256" key="12">
    <source>
        <dbReference type="ARBA" id="ARBA00022840"/>
    </source>
</evidence>
<evidence type="ECO:0000313" key="22">
    <source>
        <dbReference type="Proteomes" id="UP000572268"/>
    </source>
</evidence>
<dbReference type="InterPro" id="IPR041562">
    <property type="entry name" value="MCM_lid"/>
</dbReference>
<dbReference type="FunFam" id="3.30.420.40:FF:000805">
    <property type="entry name" value="Hexokinase-2"/>
    <property type="match status" value="1"/>
</dbReference>
<dbReference type="PANTHER" id="PTHR11630">
    <property type="entry name" value="DNA REPLICATION LICENSING FACTOR MCM FAMILY MEMBER"/>
    <property type="match status" value="1"/>
</dbReference>
<dbReference type="InterPro" id="IPR022673">
    <property type="entry name" value="Hexokinase_C"/>
</dbReference>
<evidence type="ECO:0000256" key="15">
    <source>
        <dbReference type="ARBA" id="ARBA00023242"/>
    </source>
</evidence>
<dbReference type="SMART" id="SM00350">
    <property type="entry name" value="MCM"/>
    <property type="match status" value="1"/>
</dbReference>
<dbReference type="Pfam" id="PF18263">
    <property type="entry name" value="WHD_MCM6"/>
    <property type="match status" value="1"/>
</dbReference>
<comment type="pathway">
    <text evidence="3">Carbohydrate metabolism; hexose metabolism.</text>
</comment>
<dbReference type="Proteomes" id="UP000572268">
    <property type="component" value="Unassembled WGS sequence"/>
</dbReference>